<dbReference type="InterPro" id="IPR059106">
    <property type="entry name" value="WHD_MalT"/>
</dbReference>
<dbReference type="AlphaFoldDB" id="A0A7W8CWF5"/>
<gene>
    <name evidence="5" type="ORF">HNQ47_000600</name>
</gene>
<dbReference type="SUPFAM" id="SSF48452">
    <property type="entry name" value="TPR-like"/>
    <property type="match status" value="1"/>
</dbReference>
<evidence type="ECO:0000256" key="1">
    <source>
        <dbReference type="ARBA" id="ARBA00023015"/>
    </source>
</evidence>
<dbReference type="PANTHER" id="PTHR44688:SF16">
    <property type="entry name" value="DNA-BINDING TRANSCRIPTIONAL ACTIVATOR DEVR_DOSR"/>
    <property type="match status" value="1"/>
</dbReference>
<evidence type="ECO:0000313" key="6">
    <source>
        <dbReference type="Proteomes" id="UP000539953"/>
    </source>
</evidence>
<protein>
    <submittedName>
        <fullName evidence="5">LuxR family maltose regulon positive regulatory protein</fullName>
    </submittedName>
</protein>
<dbReference type="EMBL" id="JACHHK010000002">
    <property type="protein sequence ID" value="MBB5182581.1"/>
    <property type="molecule type" value="Genomic_DNA"/>
</dbReference>
<dbReference type="SUPFAM" id="SSF52540">
    <property type="entry name" value="P-loop containing nucleoside triphosphate hydrolases"/>
    <property type="match status" value="1"/>
</dbReference>
<evidence type="ECO:0000313" key="5">
    <source>
        <dbReference type="EMBL" id="MBB5182581.1"/>
    </source>
</evidence>
<dbReference type="CDD" id="cd06170">
    <property type="entry name" value="LuxR_C_like"/>
    <property type="match status" value="1"/>
</dbReference>
<dbReference type="Pfam" id="PF17874">
    <property type="entry name" value="TPR_MalT"/>
    <property type="match status" value="1"/>
</dbReference>
<keyword evidence="1" id="KW-0805">Transcription regulation</keyword>
<keyword evidence="6" id="KW-1185">Reference proteome</keyword>
<proteinExistence type="predicted"/>
<evidence type="ECO:0000259" key="4">
    <source>
        <dbReference type="PROSITE" id="PS50043"/>
    </source>
</evidence>
<dbReference type="PROSITE" id="PS50043">
    <property type="entry name" value="HTH_LUXR_2"/>
    <property type="match status" value="1"/>
</dbReference>
<dbReference type="PANTHER" id="PTHR44688">
    <property type="entry name" value="DNA-BINDING TRANSCRIPTIONAL ACTIVATOR DEVR_DOSR"/>
    <property type="match status" value="1"/>
</dbReference>
<comment type="caution">
    <text evidence="5">The sequence shown here is derived from an EMBL/GenBank/DDBJ whole genome shotgun (WGS) entry which is preliminary data.</text>
</comment>
<organism evidence="5 6">
    <name type="scientific">Catenisphaera adipataccumulans</name>
    <dbReference type="NCBI Taxonomy" id="700500"/>
    <lineage>
        <taxon>Bacteria</taxon>
        <taxon>Bacillati</taxon>
        <taxon>Bacillota</taxon>
        <taxon>Erysipelotrichia</taxon>
        <taxon>Erysipelotrichales</taxon>
        <taxon>Erysipelotrichaceae</taxon>
        <taxon>Catenisphaera</taxon>
    </lineage>
</organism>
<dbReference type="PRINTS" id="PR00038">
    <property type="entry name" value="HTHLUXR"/>
</dbReference>
<keyword evidence="2" id="KW-0238">DNA-binding</keyword>
<dbReference type="InterPro" id="IPR041617">
    <property type="entry name" value="TPR_MalT"/>
</dbReference>
<reference evidence="5 6" key="1">
    <citation type="submission" date="2020-08" db="EMBL/GenBank/DDBJ databases">
        <title>Genomic Encyclopedia of Type Strains, Phase IV (KMG-IV): sequencing the most valuable type-strain genomes for metagenomic binning, comparative biology and taxonomic classification.</title>
        <authorList>
            <person name="Goeker M."/>
        </authorList>
    </citation>
    <scope>NUCLEOTIDE SEQUENCE [LARGE SCALE GENOMIC DNA]</scope>
    <source>
        <strain evidence="5 6">DSM 25799</strain>
    </source>
</reference>
<evidence type="ECO:0000256" key="3">
    <source>
        <dbReference type="ARBA" id="ARBA00023163"/>
    </source>
</evidence>
<dbReference type="InterPro" id="IPR036388">
    <property type="entry name" value="WH-like_DNA-bd_sf"/>
</dbReference>
<dbReference type="SUPFAM" id="SSF46894">
    <property type="entry name" value="C-terminal effector domain of the bipartite response regulators"/>
    <property type="match status" value="1"/>
</dbReference>
<evidence type="ECO:0000256" key="2">
    <source>
        <dbReference type="ARBA" id="ARBA00023125"/>
    </source>
</evidence>
<dbReference type="InterPro" id="IPR011990">
    <property type="entry name" value="TPR-like_helical_dom_sf"/>
</dbReference>
<keyword evidence="3" id="KW-0804">Transcription</keyword>
<dbReference type="Gene3D" id="1.10.10.10">
    <property type="entry name" value="Winged helix-like DNA-binding domain superfamily/Winged helix DNA-binding domain"/>
    <property type="match status" value="1"/>
</dbReference>
<name>A0A7W8CWF5_9FIRM</name>
<dbReference type="GO" id="GO:0006355">
    <property type="term" value="P:regulation of DNA-templated transcription"/>
    <property type="evidence" value="ECO:0007669"/>
    <property type="project" value="InterPro"/>
</dbReference>
<accession>A0A7W8CWF5</accession>
<dbReference type="InterPro" id="IPR027417">
    <property type="entry name" value="P-loop_NTPase"/>
</dbReference>
<dbReference type="Gene3D" id="1.25.40.10">
    <property type="entry name" value="Tetratricopeptide repeat domain"/>
    <property type="match status" value="1"/>
</dbReference>
<dbReference type="InterPro" id="IPR016032">
    <property type="entry name" value="Sig_transdc_resp-reg_C-effctor"/>
</dbReference>
<dbReference type="InterPro" id="IPR000792">
    <property type="entry name" value="Tscrpt_reg_LuxR_C"/>
</dbReference>
<feature type="domain" description="HTH luxR-type" evidence="4">
    <location>
        <begin position="720"/>
        <end position="785"/>
    </location>
</feature>
<dbReference type="SMART" id="SM00421">
    <property type="entry name" value="HTH_LUXR"/>
    <property type="match status" value="1"/>
</dbReference>
<sequence length="793" mass="92372">MAKEKTNHIVIAKQVQKRFDTVWDDYQILFFQAPCGYGKTVSAKMLLKKKNVSYRSCRQPRSLLTPLAPGIEAVIIDDLQDLENQNAVPAIDAMIKTNPEVHFLFLSRGALPDFLIPYQMSNTLAQFEPQIFILDRDDFGKCITDYGLHISQTDIDRMYKEANGWPAAVTLDMGRLRETGHFSGEARMQIYQDAYAYINKEVFRRFDRNMRTFLLRLVPFESFSAEMAHIVCPDTDVRAYINRIFRETSMFVFKDVDEYRLLEPFRDFLHWIMYQECTQEEIKEIYYRAALCFELQGDYLNALKCYEKIHNTQMISELLIKYSGQRPDFGYYYDLLKYYRQLPEETIKNNAKLICSMSMLESLDGDYERGSYWYQALVKYEHRLDPDDQERIEAGRCLYYLDFALPQHNHKDLVNGALRAAAYAKGTGQEMPVFSLTGLQPGFLSGSKDLCPLLEELMSIGEDKKAYFDRVFGKHGFELIRVLQCEYRLECGEDISDRLLMGISTMHEMQRQDRPDIEFATIGILIRSQIAKGDIVGALNLMQNVYDDFHERGLKVYMGNLKALRCQLYLYHNEIEAAKSWLKTSPDSLTSFKTLYRFQYLTKAMIQITLGKIDEALILLAQVYQFAENGDRTIDRIQILTLMAIARYRWNNTLWRQNLSDALEAAEPYQLVAVIGRYGTAVVPLLEELKWKGRKSFYDAVKENARKYAVHYPHFMESPKAQPKIHLTPMEQNVLRLVCQGMRNQEIADLLNVQLSTVKTHVYHIMQKLQVKNRTAAREAAEQYHLLDLNENQ</sequence>
<dbReference type="Pfam" id="PF00196">
    <property type="entry name" value="GerE"/>
    <property type="match status" value="1"/>
</dbReference>
<dbReference type="PROSITE" id="PS00622">
    <property type="entry name" value="HTH_LUXR_1"/>
    <property type="match status" value="1"/>
</dbReference>
<dbReference type="Proteomes" id="UP000539953">
    <property type="component" value="Unassembled WGS sequence"/>
</dbReference>
<dbReference type="Pfam" id="PF25873">
    <property type="entry name" value="WHD_MalT"/>
    <property type="match status" value="1"/>
</dbReference>
<dbReference type="RefSeq" id="WP_183327396.1">
    <property type="nucleotide sequence ID" value="NZ_JACHHK010000002.1"/>
</dbReference>
<dbReference type="GO" id="GO:0003677">
    <property type="term" value="F:DNA binding"/>
    <property type="evidence" value="ECO:0007669"/>
    <property type="project" value="UniProtKB-KW"/>
</dbReference>